<keyword evidence="4" id="KW-0347">Helicase</keyword>
<evidence type="ECO:0000256" key="4">
    <source>
        <dbReference type="ARBA" id="ARBA00022806"/>
    </source>
</evidence>
<dbReference type="GO" id="GO:0043139">
    <property type="term" value="F:5'-3' DNA helicase activity"/>
    <property type="evidence" value="ECO:0007669"/>
    <property type="project" value="TreeGrafter"/>
</dbReference>
<dbReference type="InterPro" id="IPR041679">
    <property type="entry name" value="DNA2/NAM7-like_C"/>
</dbReference>
<dbReference type="EnsemblMetazoa" id="SMAR010076-RA">
    <property type="protein sequence ID" value="SMAR010076-PA"/>
    <property type="gene ID" value="SMAR010076"/>
</dbReference>
<keyword evidence="3" id="KW-0378">Hydrolase</keyword>
<dbReference type="InterPro" id="IPR003593">
    <property type="entry name" value="AAA+_ATPase"/>
</dbReference>
<evidence type="ECO:0000256" key="1">
    <source>
        <dbReference type="ARBA" id="ARBA00007913"/>
    </source>
</evidence>
<dbReference type="GO" id="GO:0005524">
    <property type="term" value="F:ATP binding"/>
    <property type="evidence" value="ECO:0007669"/>
    <property type="project" value="UniProtKB-KW"/>
</dbReference>
<dbReference type="CDD" id="cd18044">
    <property type="entry name" value="DEXXQc_SMUBP2"/>
    <property type="match status" value="1"/>
</dbReference>
<dbReference type="PANTHER" id="PTHR43788:SF8">
    <property type="entry name" value="DNA-BINDING PROTEIN SMUBP-2"/>
    <property type="match status" value="1"/>
</dbReference>
<reference evidence="8" key="1">
    <citation type="submission" date="2011-05" db="EMBL/GenBank/DDBJ databases">
        <authorList>
            <person name="Richards S.R."/>
            <person name="Qu J."/>
            <person name="Jiang H."/>
            <person name="Jhangiani S.N."/>
            <person name="Agravi P."/>
            <person name="Goodspeed R."/>
            <person name="Gross S."/>
            <person name="Mandapat C."/>
            <person name="Jackson L."/>
            <person name="Mathew T."/>
            <person name="Pu L."/>
            <person name="Thornton R."/>
            <person name="Saada N."/>
            <person name="Wilczek-Boney K.B."/>
            <person name="Lee S."/>
            <person name="Kovar C."/>
            <person name="Wu Y."/>
            <person name="Scherer S.E."/>
            <person name="Worley K.C."/>
            <person name="Muzny D.M."/>
            <person name="Gibbs R."/>
        </authorList>
    </citation>
    <scope>NUCLEOTIDE SEQUENCE</scope>
    <source>
        <strain evidence="8">Brora</strain>
    </source>
</reference>
<name>T1J8P0_STRMM</name>
<dbReference type="GO" id="GO:0005634">
    <property type="term" value="C:nucleus"/>
    <property type="evidence" value="ECO:0007669"/>
    <property type="project" value="TreeGrafter"/>
</dbReference>
<dbReference type="HOGENOM" id="CLU_775180_0_0_1"/>
<dbReference type="SMART" id="SM00382">
    <property type="entry name" value="AAA"/>
    <property type="match status" value="1"/>
</dbReference>
<dbReference type="EMBL" id="JH431958">
    <property type="status" value="NOT_ANNOTATED_CDS"/>
    <property type="molecule type" value="Genomic_DNA"/>
</dbReference>
<dbReference type="GO" id="GO:0016787">
    <property type="term" value="F:hydrolase activity"/>
    <property type="evidence" value="ECO:0007669"/>
    <property type="project" value="UniProtKB-KW"/>
</dbReference>
<dbReference type="Pfam" id="PF13087">
    <property type="entry name" value="AAA_12"/>
    <property type="match status" value="1"/>
</dbReference>
<proteinExistence type="inferred from homology"/>
<dbReference type="eggNOG" id="KOG1803">
    <property type="taxonomic scope" value="Eukaryota"/>
</dbReference>
<dbReference type="AlphaFoldDB" id="T1J8P0"/>
<keyword evidence="8" id="KW-1185">Reference proteome</keyword>
<evidence type="ECO:0000313" key="7">
    <source>
        <dbReference type="EnsemblMetazoa" id="SMAR010076-PA"/>
    </source>
</evidence>
<keyword evidence="5" id="KW-0067">ATP-binding</keyword>
<dbReference type="SUPFAM" id="SSF52540">
    <property type="entry name" value="P-loop containing nucleoside triphosphate hydrolases"/>
    <property type="match status" value="1"/>
</dbReference>
<dbReference type="PhylomeDB" id="T1J8P0"/>
<accession>T1J8P0</accession>
<evidence type="ECO:0000313" key="8">
    <source>
        <dbReference type="Proteomes" id="UP000014500"/>
    </source>
</evidence>
<keyword evidence="2" id="KW-0547">Nucleotide-binding</keyword>
<dbReference type="InterPro" id="IPR050534">
    <property type="entry name" value="Coronavir_polyprotein_1ab"/>
</dbReference>
<dbReference type="GO" id="GO:0005737">
    <property type="term" value="C:cytoplasm"/>
    <property type="evidence" value="ECO:0007669"/>
    <property type="project" value="TreeGrafter"/>
</dbReference>
<evidence type="ECO:0000256" key="3">
    <source>
        <dbReference type="ARBA" id="ARBA00022801"/>
    </source>
</evidence>
<dbReference type="InterPro" id="IPR027417">
    <property type="entry name" value="P-loop_NTPase"/>
</dbReference>
<feature type="domain" description="AAA+ ATPase" evidence="6">
    <location>
        <begin position="84"/>
        <end position="245"/>
    </location>
</feature>
<evidence type="ECO:0000256" key="5">
    <source>
        <dbReference type="ARBA" id="ARBA00022840"/>
    </source>
</evidence>
<dbReference type="Pfam" id="PF13086">
    <property type="entry name" value="AAA_11"/>
    <property type="match status" value="1"/>
</dbReference>
<evidence type="ECO:0000259" key="6">
    <source>
        <dbReference type="SMART" id="SM00382"/>
    </source>
</evidence>
<sequence length="358" mass="39882">MVIKNDKNFVNVAFDECDLDDIDGVYALKDLRKYNVSTANPLIDVLFNNSAPSDPLNVINDDVVFFNENLDSSQKEAVKFALKQKEIAVVHGPPGTGKTTTVIEIIFQSNKLGQKILACAPSNVAVDNLVVLLADYNVDMIYTGHPSRFISKLQPFALDTVLTNSSYGQIIQDGRQEIDLLKKCTGNEAVQEADFVYEELKTLEAKATKELLERTSIVLATSTSAHMDGPLKHVLMEHFDLVVIDECSQGMEAACWIPLLRAPKCILAGDHLQLPLTIVSKKAAEEGLALSLMERQISIHGNKIGRMLTTQYPMHELIMKWSSKNLYEDKLRAHSSVCTHLLKDLPDVKKRVHINTYC</sequence>
<comment type="similarity">
    <text evidence="1">Belongs to the DNA2/NAM7 helicase family.</text>
</comment>
<dbReference type="Gene3D" id="3.40.50.300">
    <property type="entry name" value="P-loop containing nucleotide triphosphate hydrolases"/>
    <property type="match status" value="1"/>
</dbReference>
<dbReference type="InterPro" id="IPR041677">
    <property type="entry name" value="DNA2/NAM7_AAA_11"/>
</dbReference>
<dbReference type="Proteomes" id="UP000014500">
    <property type="component" value="Unassembled WGS sequence"/>
</dbReference>
<dbReference type="PANTHER" id="PTHR43788">
    <property type="entry name" value="DNA2/NAM7 HELICASE FAMILY MEMBER"/>
    <property type="match status" value="1"/>
</dbReference>
<reference evidence="7" key="2">
    <citation type="submission" date="2015-02" db="UniProtKB">
        <authorList>
            <consortium name="EnsemblMetazoa"/>
        </authorList>
    </citation>
    <scope>IDENTIFICATION</scope>
</reference>
<evidence type="ECO:0000256" key="2">
    <source>
        <dbReference type="ARBA" id="ARBA00022741"/>
    </source>
</evidence>
<organism evidence="7 8">
    <name type="scientific">Strigamia maritima</name>
    <name type="common">European centipede</name>
    <name type="synonym">Geophilus maritimus</name>
    <dbReference type="NCBI Taxonomy" id="126957"/>
    <lineage>
        <taxon>Eukaryota</taxon>
        <taxon>Metazoa</taxon>
        <taxon>Ecdysozoa</taxon>
        <taxon>Arthropoda</taxon>
        <taxon>Myriapoda</taxon>
        <taxon>Chilopoda</taxon>
        <taxon>Pleurostigmophora</taxon>
        <taxon>Geophilomorpha</taxon>
        <taxon>Linotaeniidae</taxon>
        <taxon>Strigamia</taxon>
    </lineage>
</organism>
<protein>
    <recommendedName>
        <fullName evidence="6">AAA+ ATPase domain-containing protein</fullName>
    </recommendedName>
</protein>